<accession>A0ABU8N3U0</accession>
<comment type="caution">
    <text evidence="1">The sequence shown here is derived from an EMBL/GenBank/DDBJ whole genome shotgun (WGS) entry which is preliminary data.</text>
</comment>
<sequence>MTAVTRPEADQSSGQPPELGAAIRAALEHLADLTQPPPAVLDGRLDHMLRTAVVAQAGRSTRAPGDRHRLAMDEVAVAVRTACAHLAARELEDAYLALRAAADRLPRVAR</sequence>
<evidence type="ECO:0000313" key="2">
    <source>
        <dbReference type="Proteomes" id="UP001370100"/>
    </source>
</evidence>
<dbReference type="RefSeq" id="WP_337712829.1">
    <property type="nucleotide sequence ID" value="NZ_JBBEGL010000002.1"/>
</dbReference>
<dbReference type="EMBL" id="JBBEGL010000002">
    <property type="protein sequence ID" value="MEJ2886343.1"/>
    <property type="molecule type" value="Genomic_DNA"/>
</dbReference>
<name>A0ABU8N3U0_9PSEU</name>
<dbReference type="Proteomes" id="UP001370100">
    <property type="component" value="Unassembled WGS sequence"/>
</dbReference>
<proteinExistence type="predicted"/>
<gene>
    <name evidence="1" type="ORF">WCD41_07745</name>
</gene>
<keyword evidence="2" id="KW-1185">Reference proteome</keyword>
<protein>
    <submittedName>
        <fullName evidence="1">Uncharacterized protein</fullName>
    </submittedName>
</protein>
<reference evidence="1 2" key="1">
    <citation type="submission" date="2024-03" db="EMBL/GenBank/DDBJ databases">
        <title>Actinomycetospora sp. OC33-EN06, a novel actinomycete isolated from wild orchid (Aerides multiflora).</title>
        <authorList>
            <person name="Suriyachadkun C."/>
        </authorList>
    </citation>
    <scope>NUCLEOTIDE SEQUENCE [LARGE SCALE GENOMIC DNA]</scope>
    <source>
        <strain evidence="1 2">OC33-EN06</strain>
    </source>
</reference>
<organism evidence="1 2">
    <name type="scientific">Actinomycetospora aeridis</name>
    <dbReference type="NCBI Taxonomy" id="3129231"/>
    <lineage>
        <taxon>Bacteria</taxon>
        <taxon>Bacillati</taxon>
        <taxon>Actinomycetota</taxon>
        <taxon>Actinomycetes</taxon>
        <taxon>Pseudonocardiales</taxon>
        <taxon>Pseudonocardiaceae</taxon>
        <taxon>Actinomycetospora</taxon>
    </lineage>
</organism>
<evidence type="ECO:0000313" key="1">
    <source>
        <dbReference type="EMBL" id="MEJ2886343.1"/>
    </source>
</evidence>